<dbReference type="InterPro" id="IPR001867">
    <property type="entry name" value="OmpR/PhoB-type_DNA-bd"/>
</dbReference>
<dbReference type="EMBL" id="JBHDLJ010000005">
    <property type="protein sequence ID" value="MFB0834599.1"/>
    <property type="molecule type" value="Genomic_DNA"/>
</dbReference>
<feature type="domain" description="OmpR/PhoB-type" evidence="2">
    <location>
        <begin position="259"/>
        <end position="323"/>
    </location>
</feature>
<protein>
    <submittedName>
        <fullName evidence="3">GAF domain-containing protein</fullName>
    </submittedName>
</protein>
<dbReference type="Gene3D" id="3.30.450.40">
    <property type="match status" value="1"/>
</dbReference>
<dbReference type="SMART" id="SM00862">
    <property type="entry name" value="Trans_reg_C"/>
    <property type="match status" value="1"/>
</dbReference>
<reference evidence="3 4" key="1">
    <citation type="submission" date="2024-09" db="EMBL/GenBank/DDBJ databases">
        <authorList>
            <person name="Salinas-Garcia M.A."/>
            <person name="Prieme A."/>
        </authorList>
    </citation>
    <scope>NUCLEOTIDE SEQUENCE [LARGE SCALE GENOMIC DNA]</scope>
    <source>
        <strain evidence="3 4">DSM 21081</strain>
    </source>
</reference>
<gene>
    <name evidence="3" type="ORF">ACETWP_08355</name>
</gene>
<keyword evidence="4" id="KW-1185">Reference proteome</keyword>
<dbReference type="Proteomes" id="UP001575652">
    <property type="component" value="Unassembled WGS sequence"/>
</dbReference>
<dbReference type="RefSeq" id="WP_373971772.1">
    <property type="nucleotide sequence ID" value="NZ_JBHDLJ010000005.1"/>
</dbReference>
<evidence type="ECO:0000313" key="3">
    <source>
        <dbReference type="EMBL" id="MFB0834599.1"/>
    </source>
</evidence>
<evidence type="ECO:0000256" key="1">
    <source>
        <dbReference type="ARBA" id="ARBA00023125"/>
    </source>
</evidence>
<comment type="caution">
    <text evidence="3">The sequence shown here is derived from an EMBL/GenBank/DDBJ whole genome shotgun (WGS) entry which is preliminary data.</text>
</comment>
<name>A0ABV4ULS6_9MICC</name>
<accession>A0ABV4ULS6</accession>
<dbReference type="InterPro" id="IPR003018">
    <property type="entry name" value="GAF"/>
</dbReference>
<proteinExistence type="predicted"/>
<keyword evidence="1" id="KW-0238">DNA-binding</keyword>
<evidence type="ECO:0000313" key="4">
    <source>
        <dbReference type="Proteomes" id="UP001575652"/>
    </source>
</evidence>
<evidence type="ECO:0000259" key="2">
    <source>
        <dbReference type="SMART" id="SM00862"/>
    </source>
</evidence>
<organism evidence="3 4">
    <name type="scientific">Arthrobacter halodurans</name>
    <dbReference type="NCBI Taxonomy" id="516699"/>
    <lineage>
        <taxon>Bacteria</taxon>
        <taxon>Bacillati</taxon>
        <taxon>Actinomycetota</taxon>
        <taxon>Actinomycetes</taxon>
        <taxon>Micrococcales</taxon>
        <taxon>Micrococcaceae</taxon>
        <taxon>Arthrobacter</taxon>
    </lineage>
</organism>
<dbReference type="Pfam" id="PF01590">
    <property type="entry name" value="GAF"/>
    <property type="match status" value="1"/>
</dbReference>
<dbReference type="InterPro" id="IPR029016">
    <property type="entry name" value="GAF-like_dom_sf"/>
</dbReference>
<sequence length="435" mass="47027">MRHSVVPDPRLRFTAPLEYSRALRRAQESTLAGSPDPAFSPLLIESWRRSLALGINPERHSPMHVHEVSEARTLRSQHRLASAVPALSQMLADESADGRHLLIVTDRRGEVLWRIGSVPALRQADALEFIEGADWSESGIGTNAISEAITTGEPAQLFSAEHLVRTHHDWACTAAPIRDPSTGEIVGVLDVSGPIDTVTPDSLRMVRCGVRLAEELLRSAGTTAEARPPATAGLRPPGTASTLFLRFLGDKPTAELDGGRRVPITLRRAEILALLVSRTQGWSAEELAYRLHGDDGAASTVRTEMHRIRAVIGAVVEPNPYRFAAGVRVVSDADVVVGHLRAGRLAEALAAYPARLLNRSANLSVELMRDDLNEAVAASVRSSGNAEMISQWCSSDMGSGDIAAAATLARLTGPGDPRFHVVRARMDRIDRELRA</sequence>